<dbReference type="InterPro" id="IPR037165">
    <property type="entry name" value="AldOxase/xan_DH_Mopterin-bd_sf"/>
</dbReference>
<reference evidence="4" key="1">
    <citation type="submission" date="2018-05" db="EMBL/GenBank/DDBJ databases">
        <authorList>
            <person name="Lanie J.A."/>
            <person name="Ng W.-L."/>
            <person name="Kazmierczak K.M."/>
            <person name="Andrzejewski T.M."/>
            <person name="Davidsen T.M."/>
            <person name="Wayne K.J."/>
            <person name="Tettelin H."/>
            <person name="Glass J.I."/>
            <person name="Rusch D."/>
            <person name="Podicherti R."/>
            <person name="Tsui H.-C.T."/>
            <person name="Winkler M.E."/>
        </authorList>
    </citation>
    <scope>NUCLEOTIDE SEQUENCE</scope>
</reference>
<dbReference type="SUPFAM" id="SSF56003">
    <property type="entry name" value="Molybdenum cofactor-binding domain"/>
    <property type="match status" value="1"/>
</dbReference>
<proteinExistence type="predicted"/>
<dbReference type="GO" id="GO:0016491">
    <property type="term" value="F:oxidoreductase activity"/>
    <property type="evidence" value="ECO:0007669"/>
    <property type="project" value="UniProtKB-KW"/>
</dbReference>
<evidence type="ECO:0000256" key="1">
    <source>
        <dbReference type="ARBA" id="ARBA00022505"/>
    </source>
</evidence>
<name>A0A381QSD4_9ZZZZ</name>
<dbReference type="InterPro" id="IPR046867">
    <property type="entry name" value="AldOxase/xan_DH_MoCoBD2"/>
</dbReference>
<dbReference type="Pfam" id="PF02738">
    <property type="entry name" value="MoCoBD_1"/>
    <property type="match status" value="1"/>
</dbReference>
<gene>
    <name evidence="4" type="ORF">METZ01_LOCUS34313</name>
</gene>
<dbReference type="Pfam" id="PF01315">
    <property type="entry name" value="Ald_Xan_dh_C"/>
    <property type="match status" value="1"/>
</dbReference>
<dbReference type="EMBL" id="UINC01001469">
    <property type="protein sequence ID" value="SUZ81459.1"/>
    <property type="molecule type" value="Genomic_DNA"/>
</dbReference>
<dbReference type="SMART" id="SM01008">
    <property type="entry name" value="Ald_Xan_dh_C"/>
    <property type="match status" value="1"/>
</dbReference>
<dbReference type="InterPro" id="IPR016208">
    <property type="entry name" value="Ald_Oxase/xanthine_DH-like"/>
</dbReference>
<evidence type="ECO:0000259" key="3">
    <source>
        <dbReference type="SMART" id="SM01008"/>
    </source>
</evidence>
<dbReference type="PANTHER" id="PTHR11908:SF132">
    <property type="entry name" value="ALDEHYDE OXIDASE 1-RELATED"/>
    <property type="match status" value="1"/>
</dbReference>
<dbReference type="InterPro" id="IPR000674">
    <property type="entry name" value="Ald_Oxase/Xan_DH_a/b"/>
</dbReference>
<evidence type="ECO:0000313" key="4">
    <source>
        <dbReference type="EMBL" id="SUZ81459.1"/>
    </source>
</evidence>
<dbReference type="Pfam" id="PF20256">
    <property type="entry name" value="MoCoBD_2"/>
    <property type="match status" value="1"/>
</dbReference>
<keyword evidence="2" id="KW-0560">Oxidoreductase</keyword>
<dbReference type="PANTHER" id="PTHR11908">
    <property type="entry name" value="XANTHINE DEHYDROGENASE"/>
    <property type="match status" value="1"/>
</dbReference>
<feature type="domain" description="Aldehyde oxidase/xanthine dehydrogenase a/b hammerhead" evidence="3">
    <location>
        <begin position="21"/>
        <end position="141"/>
    </location>
</feature>
<dbReference type="Gene3D" id="3.30.365.10">
    <property type="entry name" value="Aldehyde oxidase/xanthine dehydrogenase, molybdopterin binding domain"/>
    <property type="match status" value="4"/>
</dbReference>
<accession>A0A381QSD4</accession>
<dbReference type="Gene3D" id="3.90.1170.50">
    <property type="entry name" value="Aldehyde oxidase/xanthine dehydrogenase, a/b hammerhead"/>
    <property type="match status" value="1"/>
</dbReference>
<dbReference type="InterPro" id="IPR008274">
    <property type="entry name" value="AldOxase/xan_DH_MoCoBD1"/>
</dbReference>
<evidence type="ECO:0000256" key="2">
    <source>
        <dbReference type="ARBA" id="ARBA00023002"/>
    </source>
</evidence>
<keyword evidence="1" id="KW-0500">Molybdenum</keyword>
<dbReference type="AlphaFoldDB" id="A0A381QSD4"/>
<dbReference type="InterPro" id="IPR036856">
    <property type="entry name" value="Ald_Oxase/Xan_DH_a/b_sf"/>
</dbReference>
<dbReference type="SUPFAM" id="SSF54665">
    <property type="entry name" value="CO dehydrogenase molybdoprotein N-domain-like"/>
    <property type="match status" value="1"/>
</dbReference>
<sequence>MTSETGIGAAVKRKEDARFITGAGHYTDDINQPGQLYAVFVRSMYPRAEIRSINVSSALAMEGVVAAYTGADLAADEIGDLPCGWMVKSKDGSDMIQPPHPPVAVSVVNYVGEPYAMVVAETLQEARDGAEAVTADFNELPAVVDLASAHDADQIHEAAPGNQCYDWELGDRETTDAAFASADHVTSLDIVNNRLIPNAMEPRAAVGMYEAATGNYTLYTTSQNPHLARLVLAAFVNVAAESKLRVVAPDVGGGFGSKIFVYAEETAVIWAAGKLGRAIKWRADRSESFLADAHGRDHRTRAELALKADGTFVGLRVKTVANMGAYLSLFASSVPTYLYGTLLAGQYRTPAIYVEVQSVFTNTAPVDAYRGAGRPEATYVVERLVETAARELGKDPADIRRLNFIQPEDFPYETPVALTYDTGDYDASLKKAIELIGYDGFAERKVSSVANGKKRGIGISCYIEACGLAPSQVALSLGAGVGLFESAEVRVDVTGSVSVMTGCHSHGQGHETTFAQIVSDKLGIPFENVDVVHGDTGRSDYGLGTYGSRSLVVGGSAIVKATDKVIAKSRKIAAHMLESTEENVDFEEGTFSVTDSNQSITFPEVAFSAYVPGNYPLDELEPGLSEKAFYDPENFTYPAGAHICEVEVDPETGQVEIVNFVAVDDFGEIINPMIVAGQVHGGLAQGIGQALLEHGIYDESGQLVTGSYMDYTMPRADDMPTFVVDTTVTPCTHNPLGAKGCGEAGAIGSTAAVMNALTDALGVVDVPMPATPETVWRAMGGE</sequence>
<protein>
    <recommendedName>
        <fullName evidence="3">Aldehyde oxidase/xanthine dehydrogenase a/b hammerhead domain-containing protein</fullName>
    </recommendedName>
</protein>
<dbReference type="GO" id="GO:0005506">
    <property type="term" value="F:iron ion binding"/>
    <property type="evidence" value="ECO:0007669"/>
    <property type="project" value="InterPro"/>
</dbReference>
<organism evidence="4">
    <name type="scientific">marine metagenome</name>
    <dbReference type="NCBI Taxonomy" id="408172"/>
    <lineage>
        <taxon>unclassified sequences</taxon>
        <taxon>metagenomes</taxon>
        <taxon>ecological metagenomes</taxon>
    </lineage>
</organism>